<dbReference type="PANTHER" id="PTHR42798">
    <property type="entry name" value="LIPOPROTEIN-RELEASING SYSTEM ATP-BINDING PROTEIN LOLD"/>
    <property type="match status" value="1"/>
</dbReference>
<evidence type="ECO:0000256" key="2">
    <source>
        <dbReference type="ARBA" id="ARBA00022448"/>
    </source>
</evidence>
<dbReference type="RefSeq" id="WP_272107811.1">
    <property type="nucleotide sequence ID" value="NZ_JAQMLA010000015.1"/>
</dbReference>
<evidence type="ECO:0000259" key="3">
    <source>
        <dbReference type="PROSITE" id="PS50893"/>
    </source>
</evidence>
<dbReference type="AlphaFoldDB" id="A0AAW6DC09"/>
<dbReference type="SUPFAM" id="SSF52540">
    <property type="entry name" value="P-loop containing nucleoside triphosphate hydrolases"/>
    <property type="match status" value="1"/>
</dbReference>
<dbReference type="InterPro" id="IPR017871">
    <property type="entry name" value="ABC_transporter-like_CS"/>
</dbReference>
<evidence type="ECO:0000313" key="4">
    <source>
        <dbReference type="EMBL" id="MDB8686445.1"/>
    </source>
</evidence>
<dbReference type="PROSITE" id="PS00211">
    <property type="entry name" value="ABC_TRANSPORTER_1"/>
    <property type="match status" value="1"/>
</dbReference>
<accession>A0AAW6DC09</accession>
<dbReference type="Proteomes" id="UP001212160">
    <property type="component" value="Unassembled WGS sequence"/>
</dbReference>
<dbReference type="NCBIfam" id="TIGR03608">
    <property type="entry name" value="L_ocin_972_ABC"/>
    <property type="match status" value="1"/>
</dbReference>
<dbReference type="CDD" id="cd03255">
    <property type="entry name" value="ABC_MJ0796_LolCDE_FtsE"/>
    <property type="match status" value="1"/>
</dbReference>
<evidence type="ECO:0000256" key="1">
    <source>
        <dbReference type="ARBA" id="ARBA00005417"/>
    </source>
</evidence>
<dbReference type="GO" id="GO:0005524">
    <property type="term" value="F:ATP binding"/>
    <property type="evidence" value="ECO:0007669"/>
    <property type="project" value="UniProtKB-KW"/>
</dbReference>
<dbReference type="InterPro" id="IPR027417">
    <property type="entry name" value="P-loop_NTPase"/>
</dbReference>
<protein>
    <submittedName>
        <fullName evidence="4">ABC transporter ATP-binding protein</fullName>
    </submittedName>
</protein>
<keyword evidence="4" id="KW-0067">ATP-binding</keyword>
<gene>
    <name evidence="4" type="ORF">PNW85_07135</name>
</gene>
<feature type="domain" description="ABC transporter" evidence="3">
    <location>
        <begin position="4"/>
        <end position="211"/>
    </location>
</feature>
<dbReference type="InterPro" id="IPR019895">
    <property type="entry name" value="L_ocin_972_ABC"/>
</dbReference>
<proteinExistence type="inferred from homology"/>
<dbReference type="PROSITE" id="PS50893">
    <property type="entry name" value="ABC_TRANSPORTER_2"/>
    <property type="match status" value="1"/>
</dbReference>
<comment type="caution">
    <text evidence="4">The sequence shown here is derived from an EMBL/GenBank/DDBJ whole genome shotgun (WGS) entry which is preliminary data.</text>
</comment>
<dbReference type="GO" id="GO:0016887">
    <property type="term" value="F:ATP hydrolysis activity"/>
    <property type="evidence" value="ECO:0007669"/>
    <property type="project" value="InterPro"/>
</dbReference>
<name>A0AAW6DC09_MEDGN</name>
<dbReference type="Pfam" id="PF00005">
    <property type="entry name" value="ABC_tran"/>
    <property type="match status" value="1"/>
</dbReference>
<dbReference type="PANTHER" id="PTHR42798:SF4">
    <property type="entry name" value="ABC TRANSPORTER DOMAIN-CONTAINING PROTEIN"/>
    <property type="match status" value="1"/>
</dbReference>
<dbReference type="EMBL" id="JAQMLA010000015">
    <property type="protein sequence ID" value="MDB8686445.1"/>
    <property type="molecule type" value="Genomic_DNA"/>
</dbReference>
<sequence length="211" mass="23766">MAIIKLKNITKRYGEKSVLKDFSLIVNEGDYISITGASGKGKTTILNIIGMLDEPSSGTVEVCGYKNPKTYSRQTTMIRRYELSYLFQNYGLIDSETVEENMKIAMRFKKWSKKEKNNCMKNALEKMGLSGYEQRKIYTLSGGEQQRVALAKIIIKSPKVILADEPTGSLDTQNRDYVLNVLNDFNKEGKTIIVVTHDSCVASCAKRHVCL</sequence>
<evidence type="ECO:0000313" key="5">
    <source>
        <dbReference type="Proteomes" id="UP001212160"/>
    </source>
</evidence>
<dbReference type="InterPro" id="IPR017911">
    <property type="entry name" value="MacB-like_ATP-bd"/>
</dbReference>
<organism evidence="4 5">
    <name type="scientific">Mediterraneibacter gnavus</name>
    <name type="common">Ruminococcus gnavus</name>
    <dbReference type="NCBI Taxonomy" id="33038"/>
    <lineage>
        <taxon>Bacteria</taxon>
        <taxon>Bacillati</taxon>
        <taxon>Bacillota</taxon>
        <taxon>Clostridia</taxon>
        <taxon>Lachnospirales</taxon>
        <taxon>Lachnospiraceae</taxon>
        <taxon>Mediterraneibacter</taxon>
    </lineage>
</organism>
<keyword evidence="4" id="KW-0547">Nucleotide-binding</keyword>
<keyword evidence="2" id="KW-0813">Transport</keyword>
<reference evidence="4" key="1">
    <citation type="submission" date="2023-01" db="EMBL/GenBank/DDBJ databases">
        <title>Human gut microbiome strain richness.</title>
        <authorList>
            <person name="Chen-Liaw A."/>
        </authorList>
    </citation>
    <scope>NUCLEOTIDE SEQUENCE</scope>
    <source>
        <strain evidence="4">RTP21484st1_H11_RTP21484_190118</strain>
    </source>
</reference>
<dbReference type="Gene3D" id="3.40.50.300">
    <property type="entry name" value="P-loop containing nucleotide triphosphate hydrolases"/>
    <property type="match status" value="1"/>
</dbReference>
<dbReference type="InterPro" id="IPR003439">
    <property type="entry name" value="ABC_transporter-like_ATP-bd"/>
</dbReference>
<comment type="similarity">
    <text evidence="1">Belongs to the ABC transporter superfamily.</text>
</comment>